<keyword evidence="6 9" id="KW-1133">Transmembrane helix</keyword>
<keyword evidence="4" id="KW-0997">Cell inner membrane</keyword>
<evidence type="ECO:0000256" key="9">
    <source>
        <dbReference type="SAM" id="Phobius"/>
    </source>
</evidence>
<comment type="caution">
    <text evidence="10">The sequence shown here is derived from an EMBL/GenBank/DDBJ whole genome shotgun (WGS) entry which is preliminary data.</text>
</comment>
<dbReference type="EMBL" id="JACVEW010000020">
    <property type="protein sequence ID" value="MBP0049559.1"/>
    <property type="molecule type" value="Genomic_DNA"/>
</dbReference>
<keyword evidence="7 9" id="KW-0472">Membrane</keyword>
<evidence type="ECO:0000256" key="2">
    <source>
        <dbReference type="ARBA" id="ARBA00008255"/>
    </source>
</evidence>
<protein>
    <submittedName>
        <fullName evidence="10">TIGR01620 family protein</fullName>
    </submittedName>
</protein>
<evidence type="ECO:0000256" key="8">
    <source>
        <dbReference type="SAM" id="MobiDB-lite"/>
    </source>
</evidence>
<evidence type="ECO:0000313" key="11">
    <source>
        <dbReference type="Proteomes" id="UP000810171"/>
    </source>
</evidence>
<keyword evidence="5 9" id="KW-0812">Transmembrane</keyword>
<sequence>MSSSKHDWHRPTFLDPASIENTDTRQGFIPATDIPPDEAEAVDETPETGIPEPKKQKSTWPARALTASLIALLSLAVGAELYRLLDWSFGLHTLLGTAVASLIIVCTGCGLWQLRRSLKGLRQLRHTRDLRTEAQRLSTRNSHGGAAHFLNRLEAHYRDHPQQDSIIQQIHQVDSSYNDAEVIRFLSSHALTKQDKLARACIRKHSLAAGTLVALSPWASFDMLLAGWRNLRMLREIMSIYGVAPGASAQIRLLKQVFHSIAFAGISDLALDAGSTFLGTGLTSGLSSRASQGLGAGLFTARTGLTAMELCRPLPFNVRRNSVMKRLAGELVTQLATGARTSGR</sequence>
<dbReference type="PANTHER" id="PTHR39342:SF1">
    <property type="entry name" value="UPF0283 MEMBRANE PROTEIN YCJF"/>
    <property type="match status" value="1"/>
</dbReference>
<dbReference type="InterPro" id="IPR021147">
    <property type="entry name" value="DUF697"/>
</dbReference>
<name>A0ABS3ZET9_9GAMM</name>
<evidence type="ECO:0000256" key="1">
    <source>
        <dbReference type="ARBA" id="ARBA00004429"/>
    </source>
</evidence>
<keyword evidence="11" id="KW-1185">Reference proteome</keyword>
<dbReference type="InterPro" id="IPR006507">
    <property type="entry name" value="UPF0283"/>
</dbReference>
<dbReference type="NCBIfam" id="TIGR01620">
    <property type="entry name" value="hyp_HI0043"/>
    <property type="match status" value="1"/>
</dbReference>
<feature type="region of interest" description="Disordered" evidence="8">
    <location>
        <begin position="1"/>
        <end position="57"/>
    </location>
</feature>
<dbReference type="Pfam" id="PF05128">
    <property type="entry name" value="DUF697"/>
    <property type="match status" value="1"/>
</dbReference>
<dbReference type="RefSeq" id="WP_209288183.1">
    <property type="nucleotide sequence ID" value="NZ_JACVEW010000020.1"/>
</dbReference>
<evidence type="ECO:0000256" key="5">
    <source>
        <dbReference type="ARBA" id="ARBA00022692"/>
    </source>
</evidence>
<evidence type="ECO:0000313" key="10">
    <source>
        <dbReference type="EMBL" id="MBP0049559.1"/>
    </source>
</evidence>
<dbReference type="PANTHER" id="PTHR39342">
    <property type="entry name" value="UPF0283 MEMBRANE PROTEIN YCJF"/>
    <property type="match status" value="1"/>
</dbReference>
<gene>
    <name evidence="10" type="ORF">H9C73_12535</name>
</gene>
<comment type="similarity">
    <text evidence="2">Belongs to the UPF0283 family.</text>
</comment>
<evidence type="ECO:0000256" key="4">
    <source>
        <dbReference type="ARBA" id="ARBA00022519"/>
    </source>
</evidence>
<evidence type="ECO:0000256" key="7">
    <source>
        <dbReference type="ARBA" id="ARBA00023136"/>
    </source>
</evidence>
<organism evidence="10 11">
    <name type="scientific">Marinobacterium alkalitolerans</name>
    <dbReference type="NCBI Taxonomy" id="1542925"/>
    <lineage>
        <taxon>Bacteria</taxon>
        <taxon>Pseudomonadati</taxon>
        <taxon>Pseudomonadota</taxon>
        <taxon>Gammaproteobacteria</taxon>
        <taxon>Oceanospirillales</taxon>
        <taxon>Oceanospirillaceae</taxon>
        <taxon>Marinobacterium</taxon>
    </lineage>
</organism>
<proteinExistence type="inferred from homology"/>
<dbReference type="Proteomes" id="UP000810171">
    <property type="component" value="Unassembled WGS sequence"/>
</dbReference>
<comment type="subcellular location">
    <subcellularLocation>
        <location evidence="1">Cell inner membrane</location>
        <topology evidence="1">Multi-pass membrane protein</topology>
    </subcellularLocation>
</comment>
<feature type="transmembrane region" description="Helical" evidence="9">
    <location>
        <begin position="64"/>
        <end position="85"/>
    </location>
</feature>
<reference evidence="10 11" key="1">
    <citation type="submission" date="2020-09" db="EMBL/GenBank/DDBJ databases">
        <authorList>
            <person name="Tanuku N.R.S."/>
        </authorList>
    </citation>
    <scope>NUCLEOTIDE SEQUENCE [LARGE SCALE GENOMIC DNA]</scope>
    <source>
        <strain evidence="10 11">AK62</strain>
    </source>
</reference>
<feature type="transmembrane region" description="Helical" evidence="9">
    <location>
        <begin position="91"/>
        <end position="114"/>
    </location>
</feature>
<feature type="compositionally biased region" description="Basic and acidic residues" evidence="8">
    <location>
        <begin position="1"/>
        <end position="12"/>
    </location>
</feature>
<evidence type="ECO:0000256" key="6">
    <source>
        <dbReference type="ARBA" id="ARBA00022989"/>
    </source>
</evidence>
<evidence type="ECO:0000256" key="3">
    <source>
        <dbReference type="ARBA" id="ARBA00022475"/>
    </source>
</evidence>
<accession>A0ABS3ZET9</accession>
<feature type="compositionally biased region" description="Acidic residues" evidence="8">
    <location>
        <begin position="35"/>
        <end position="46"/>
    </location>
</feature>
<keyword evidence="3" id="KW-1003">Cell membrane</keyword>